<proteinExistence type="predicted"/>
<dbReference type="InterPro" id="IPR036583">
    <property type="entry name" value="23S_rRNA_IVS_sf"/>
</dbReference>
<gene>
    <name evidence="1" type="ORF">COW11_01425</name>
</gene>
<dbReference type="AlphaFoldDB" id="A0A2J0LPW1"/>
<dbReference type="CDD" id="cd16377">
    <property type="entry name" value="23S_rRNA_IVP_like"/>
    <property type="match status" value="1"/>
</dbReference>
<dbReference type="Proteomes" id="UP000231267">
    <property type="component" value="Unassembled WGS sequence"/>
</dbReference>
<accession>A0A2J0LPW1</accession>
<dbReference type="InterPro" id="IPR012657">
    <property type="entry name" value="23S_rRNA-intervening_sequence"/>
</dbReference>
<dbReference type="EMBL" id="PFGP01000029">
    <property type="protein sequence ID" value="PIW66796.1"/>
    <property type="molecule type" value="Genomic_DNA"/>
</dbReference>
<sequence length="112" mass="13216">MVWQKAHKLTLEIYKATKIFPKEEKFGIVSQIRRSSSAIPTNIVEGFKRRTTRDYLHFINIADASLEETKYLLLLAHDLGYLKDKEYKELLCDYEEISRMIGVLEKSLKHRL</sequence>
<dbReference type="NCBIfam" id="TIGR02436">
    <property type="entry name" value="four helix bundle protein"/>
    <property type="match status" value="1"/>
</dbReference>
<comment type="caution">
    <text evidence="1">The sequence shown here is derived from an EMBL/GenBank/DDBJ whole genome shotgun (WGS) entry which is preliminary data.</text>
</comment>
<dbReference type="PANTHER" id="PTHR38471:SF2">
    <property type="entry name" value="FOUR HELIX BUNDLE PROTEIN"/>
    <property type="match status" value="1"/>
</dbReference>
<name>A0A2J0LPW1_9BACT</name>
<dbReference type="Gene3D" id="1.20.1440.60">
    <property type="entry name" value="23S rRNA-intervening sequence"/>
    <property type="match status" value="1"/>
</dbReference>
<dbReference type="PANTHER" id="PTHR38471">
    <property type="entry name" value="FOUR HELIX BUNDLE PROTEIN"/>
    <property type="match status" value="1"/>
</dbReference>
<dbReference type="SUPFAM" id="SSF158446">
    <property type="entry name" value="IVS-encoded protein-like"/>
    <property type="match status" value="1"/>
</dbReference>
<organism evidence="1 2">
    <name type="scientific">Candidatus Taenaricola geysiri</name>
    <dbReference type="NCBI Taxonomy" id="1974752"/>
    <lineage>
        <taxon>Bacteria</taxon>
        <taxon>Pseudomonadati</taxon>
        <taxon>Candidatus Omnitrophota</taxon>
        <taxon>Candidatus Taenaricola</taxon>
    </lineage>
</organism>
<evidence type="ECO:0000313" key="2">
    <source>
        <dbReference type="Proteomes" id="UP000231267"/>
    </source>
</evidence>
<dbReference type="Pfam" id="PF05635">
    <property type="entry name" value="23S_rRNA_IVP"/>
    <property type="match status" value="1"/>
</dbReference>
<evidence type="ECO:0000313" key="1">
    <source>
        <dbReference type="EMBL" id="PIW66796.1"/>
    </source>
</evidence>
<protein>
    <submittedName>
        <fullName evidence="1">Four helix bundle protein</fullName>
    </submittedName>
</protein>
<reference evidence="1 2" key="1">
    <citation type="submission" date="2017-09" db="EMBL/GenBank/DDBJ databases">
        <title>Depth-based differentiation of microbial function through sediment-hosted aquifers and enrichment of novel symbionts in the deep terrestrial subsurface.</title>
        <authorList>
            <person name="Probst A.J."/>
            <person name="Ladd B."/>
            <person name="Jarett J.K."/>
            <person name="Geller-Mcgrath D.E."/>
            <person name="Sieber C.M."/>
            <person name="Emerson J.B."/>
            <person name="Anantharaman K."/>
            <person name="Thomas B.C."/>
            <person name="Malmstrom R."/>
            <person name="Stieglmeier M."/>
            <person name="Klingl A."/>
            <person name="Woyke T."/>
            <person name="Ryan C.M."/>
            <person name="Banfield J.F."/>
        </authorList>
    </citation>
    <scope>NUCLEOTIDE SEQUENCE [LARGE SCALE GENOMIC DNA]</scope>
    <source>
        <strain evidence="1">CG12_big_fil_rev_8_21_14_0_65_43_15</strain>
    </source>
</reference>